<name>A0ABR8TZC6_9CELL</name>
<keyword evidence="4" id="KW-1185">Reference proteome</keyword>
<dbReference type="GO" id="GO:0004519">
    <property type="term" value="F:endonuclease activity"/>
    <property type="evidence" value="ECO:0007669"/>
    <property type="project" value="UniProtKB-KW"/>
</dbReference>
<proteinExistence type="predicted"/>
<dbReference type="InterPro" id="IPR052021">
    <property type="entry name" value="Type-I_RS_S_subunit"/>
</dbReference>
<dbReference type="Proteomes" id="UP000655570">
    <property type="component" value="Unassembled WGS sequence"/>
</dbReference>
<keyword evidence="3" id="KW-0378">Hydrolase</keyword>
<protein>
    <submittedName>
        <fullName evidence="3">Restriction endonuclease subunit S</fullName>
    </submittedName>
</protein>
<keyword evidence="2" id="KW-0238">DNA-binding</keyword>
<dbReference type="SUPFAM" id="SSF116734">
    <property type="entry name" value="DNA methylase specificity domain"/>
    <property type="match status" value="2"/>
</dbReference>
<evidence type="ECO:0000313" key="4">
    <source>
        <dbReference type="Proteomes" id="UP000655570"/>
    </source>
</evidence>
<accession>A0ABR8TZC6</accession>
<dbReference type="PANTHER" id="PTHR30408:SF12">
    <property type="entry name" value="TYPE I RESTRICTION ENZYME MJAVIII SPECIFICITY SUBUNIT"/>
    <property type="match status" value="1"/>
</dbReference>
<reference evidence="3 4" key="1">
    <citation type="submission" date="2020-08" db="EMBL/GenBank/DDBJ databases">
        <title>A Genomic Blueprint of the Chicken Gut Microbiome.</title>
        <authorList>
            <person name="Gilroy R."/>
            <person name="Ravi A."/>
            <person name="Getino M."/>
            <person name="Pursley I."/>
            <person name="Horton D.L."/>
            <person name="Alikhan N.-F."/>
            <person name="Baker D."/>
            <person name="Gharbi K."/>
            <person name="Hall N."/>
            <person name="Watson M."/>
            <person name="Adriaenssens E.M."/>
            <person name="Foster-Nyarko E."/>
            <person name="Jarju S."/>
            <person name="Secka A."/>
            <person name="Antonio M."/>
            <person name="Oren A."/>
            <person name="Chaudhuri R."/>
            <person name="La Ragione R.M."/>
            <person name="Hildebrand F."/>
            <person name="Pallen M.J."/>
        </authorList>
    </citation>
    <scope>NUCLEOTIDE SEQUENCE [LARGE SCALE GENOMIC DNA]</scope>
    <source>
        <strain evidence="3 4">Sa2CUA9</strain>
    </source>
</reference>
<keyword evidence="3" id="KW-0540">Nuclease</keyword>
<dbReference type="PANTHER" id="PTHR30408">
    <property type="entry name" value="TYPE-1 RESTRICTION ENZYME ECOKI SPECIFICITY PROTEIN"/>
    <property type="match status" value="1"/>
</dbReference>
<dbReference type="CDD" id="cd17259">
    <property type="entry name" value="RMtype1_S_StySKI-TRD2-CR2_like"/>
    <property type="match status" value="1"/>
</dbReference>
<gene>
    <name evidence="3" type="ORF">H9641_10360</name>
</gene>
<evidence type="ECO:0000256" key="2">
    <source>
        <dbReference type="ARBA" id="ARBA00023125"/>
    </source>
</evidence>
<keyword evidence="1" id="KW-0680">Restriction system</keyword>
<evidence type="ECO:0000256" key="1">
    <source>
        <dbReference type="ARBA" id="ARBA00022747"/>
    </source>
</evidence>
<dbReference type="InterPro" id="IPR044946">
    <property type="entry name" value="Restrct_endonuc_typeI_TRD_sf"/>
</dbReference>
<dbReference type="EMBL" id="JACSQF010000009">
    <property type="protein sequence ID" value="MBD7981110.1"/>
    <property type="molecule type" value="Genomic_DNA"/>
</dbReference>
<sequence>MIPEGWRESTLADSADIVCGFPFKSSDFRDSGSHRLLRGDNVGQGVAKWDGVKWMDPSTREAMYSLRPHDVVLAMDRPWVGAGLKCAVVQESDTPSLLVQRVARLRAKGEVDQRFLGYAVNNATFAEYVVSVQTGTSIPHISSRQIGEHRLLMPPLDRQRAVAAVLGALDDKIAANTKLASTAEDLARTLASAVPVTVPLGEIVEHIKTTVNPDGLADDRVAHFSLPAFDAGIEPEVVGPQEIKSNKFLVGEPSVLVSKLNPRFPRVWNIPTISPLTSLASTEFVTLRPRFSSTTLLWALTSQPAFGSALEAMVAGTSGSHQRVKPAEMLSTLVPDPRVMSDVLVGQIDALGLRAISSRDESRTLAATRDALLPQLMSGKLRVKDAERAVSEVA</sequence>
<organism evidence="3 4">
    <name type="scientific">Oerskovia merdavium</name>
    <dbReference type="NCBI Taxonomy" id="2762227"/>
    <lineage>
        <taxon>Bacteria</taxon>
        <taxon>Bacillati</taxon>
        <taxon>Actinomycetota</taxon>
        <taxon>Actinomycetes</taxon>
        <taxon>Micrococcales</taxon>
        <taxon>Cellulomonadaceae</taxon>
        <taxon>Oerskovia</taxon>
    </lineage>
</organism>
<dbReference type="Gene3D" id="3.90.220.20">
    <property type="entry name" value="DNA methylase specificity domains"/>
    <property type="match status" value="2"/>
</dbReference>
<comment type="caution">
    <text evidence="3">The sequence shown here is derived from an EMBL/GenBank/DDBJ whole genome shotgun (WGS) entry which is preliminary data.</text>
</comment>
<keyword evidence="3" id="KW-0255">Endonuclease</keyword>
<evidence type="ECO:0000313" key="3">
    <source>
        <dbReference type="EMBL" id="MBD7981110.1"/>
    </source>
</evidence>